<feature type="domain" description="DUF1206" evidence="2">
    <location>
        <begin position="195"/>
        <end position="263"/>
    </location>
</feature>
<comment type="caution">
    <text evidence="3">The sequence shown here is derived from an EMBL/GenBank/DDBJ whole genome shotgun (WGS) entry which is preliminary data.</text>
</comment>
<sequence>MKTTSEHASKAANHPALVTLARAGFVTSGLLHILIGWIAVRVATGSTDGGGEEASNSGALAQIAETPGGQVLLWVMVAGLAGLGLWRLTTIFIAQEAKDKARGAILGVIMFSLAFTTSTFARGQKSSDSGKAKDVTGDVLAMPFGKWAVIIAGLVVIGVGAYGIYKGATRKFKEELEAGTTSGNVGTAIVAIGTFGYVARGVAFGTLGVLIVQAALTNDPEKAGGLDAALRTLSAQPYGMALLILVGLGFAAYGVYSIARARYAEEI</sequence>
<evidence type="ECO:0000313" key="3">
    <source>
        <dbReference type="EMBL" id="HIW94988.1"/>
    </source>
</evidence>
<dbReference type="EMBL" id="DXFZ01000009">
    <property type="protein sequence ID" value="HIW94988.1"/>
    <property type="molecule type" value="Genomic_DNA"/>
</dbReference>
<protein>
    <submittedName>
        <fullName evidence="3">DUF1206 domain-containing protein</fullName>
    </submittedName>
</protein>
<feature type="transmembrane region" description="Helical" evidence="1">
    <location>
        <begin position="20"/>
        <end position="40"/>
    </location>
</feature>
<keyword evidence="1" id="KW-0812">Transmembrane</keyword>
<dbReference type="Proteomes" id="UP000824189">
    <property type="component" value="Unassembled WGS sequence"/>
</dbReference>
<feature type="transmembrane region" description="Helical" evidence="1">
    <location>
        <begin position="71"/>
        <end position="93"/>
    </location>
</feature>
<reference evidence="3" key="2">
    <citation type="submission" date="2021-04" db="EMBL/GenBank/DDBJ databases">
        <authorList>
            <person name="Gilroy R."/>
        </authorList>
    </citation>
    <scope>NUCLEOTIDE SEQUENCE</scope>
    <source>
        <strain evidence="3">4376</strain>
    </source>
</reference>
<feature type="domain" description="DUF1206" evidence="2">
    <location>
        <begin position="104"/>
        <end position="170"/>
    </location>
</feature>
<evidence type="ECO:0000256" key="1">
    <source>
        <dbReference type="SAM" id="Phobius"/>
    </source>
</evidence>
<reference evidence="3" key="1">
    <citation type="journal article" date="2021" name="PeerJ">
        <title>Extensive microbial diversity within the chicken gut microbiome revealed by metagenomics and culture.</title>
        <authorList>
            <person name="Gilroy R."/>
            <person name="Ravi A."/>
            <person name="Getino M."/>
            <person name="Pursley I."/>
            <person name="Horton D.L."/>
            <person name="Alikhan N.F."/>
            <person name="Baker D."/>
            <person name="Gharbi K."/>
            <person name="Hall N."/>
            <person name="Watson M."/>
            <person name="Adriaenssens E.M."/>
            <person name="Foster-Nyarko E."/>
            <person name="Jarju S."/>
            <person name="Secka A."/>
            <person name="Antonio M."/>
            <person name="Oren A."/>
            <person name="Chaudhuri R.R."/>
            <person name="La Ragione R."/>
            <person name="Hildebrand F."/>
            <person name="Pallen M.J."/>
        </authorList>
    </citation>
    <scope>NUCLEOTIDE SEQUENCE</scope>
    <source>
        <strain evidence="3">4376</strain>
    </source>
</reference>
<keyword evidence="1" id="KW-1133">Transmembrane helix</keyword>
<organism evidence="3 4">
    <name type="scientific">Candidatus Corynebacterium gallistercoris</name>
    <dbReference type="NCBI Taxonomy" id="2838530"/>
    <lineage>
        <taxon>Bacteria</taxon>
        <taxon>Bacillati</taxon>
        <taxon>Actinomycetota</taxon>
        <taxon>Actinomycetes</taxon>
        <taxon>Mycobacteriales</taxon>
        <taxon>Corynebacteriaceae</taxon>
        <taxon>Corynebacterium</taxon>
    </lineage>
</organism>
<proteinExistence type="predicted"/>
<feature type="domain" description="DUF1206" evidence="2">
    <location>
        <begin position="23"/>
        <end position="88"/>
    </location>
</feature>
<evidence type="ECO:0000259" key="2">
    <source>
        <dbReference type="Pfam" id="PF06724"/>
    </source>
</evidence>
<feature type="transmembrane region" description="Helical" evidence="1">
    <location>
        <begin position="185"/>
        <end position="216"/>
    </location>
</feature>
<dbReference type="Pfam" id="PF06724">
    <property type="entry name" value="DUF1206"/>
    <property type="match status" value="3"/>
</dbReference>
<feature type="transmembrane region" description="Helical" evidence="1">
    <location>
        <begin position="236"/>
        <end position="256"/>
    </location>
</feature>
<keyword evidence="1" id="KW-0472">Membrane</keyword>
<gene>
    <name evidence="3" type="ORF">H9867_00640</name>
</gene>
<evidence type="ECO:0000313" key="4">
    <source>
        <dbReference type="Proteomes" id="UP000824189"/>
    </source>
</evidence>
<name>A0A9D1RXA1_9CORY</name>
<dbReference type="InterPro" id="IPR009597">
    <property type="entry name" value="DUF1206"/>
</dbReference>
<feature type="transmembrane region" description="Helical" evidence="1">
    <location>
        <begin position="105"/>
        <end position="124"/>
    </location>
</feature>
<accession>A0A9D1RXA1</accession>
<dbReference type="AlphaFoldDB" id="A0A9D1RXA1"/>
<feature type="transmembrane region" description="Helical" evidence="1">
    <location>
        <begin position="144"/>
        <end position="165"/>
    </location>
</feature>